<protein>
    <submittedName>
        <fullName evidence="1">Uncharacterized protein</fullName>
    </submittedName>
</protein>
<accession>A0A1X2FJB6</accession>
<gene>
    <name evidence="1" type="ORF">AWC31_14655</name>
</gene>
<dbReference type="Proteomes" id="UP000193964">
    <property type="component" value="Unassembled WGS sequence"/>
</dbReference>
<reference evidence="1 2" key="1">
    <citation type="submission" date="2016-01" db="EMBL/GenBank/DDBJ databases">
        <title>The new phylogeny of the genus Mycobacterium.</title>
        <authorList>
            <person name="Tarcisio F."/>
            <person name="Conor M."/>
            <person name="Antonella G."/>
            <person name="Elisabetta G."/>
            <person name="Giulia F.S."/>
            <person name="Sara T."/>
            <person name="Anna F."/>
            <person name="Clotilde B."/>
            <person name="Roberto B."/>
            <person name="Veronica D.S."/>
            <person name="Fabio R."/>
            <person name="Monica P."/>
            <person name="Olivier J."/>
            <person name="Enrico T."/>
            <person name="Nicola S."/>
        </authorList>
    </citation>
    <scope>NUCLEOTIDE SEQUENCE [LARGE SCALE GENOMIC DNA]</scope>
    <source>
        <strain evidence="1 2">ATCC 700010</strain>
    </source>
</reference>
<name>A0A1X2FJB6_9MYCO</name>
<dbReference type="EMBL" id="LQQA01000005">
    <property type="protein sequence ID" value="ORX18535.1"/>
    <property type="molecule type" value="Genomic_DNA"/>
</dbReference>
<organism evidence="1 2">
    <name type="scientific">Mycolicibacterium wolinskyi</name>
    <dbReference type="NCBI Taxonomy" id="59750"/>
    <lineage>
        <taxon>Bacteria</taxon>
        <taxon>Bacillati</taxon>
        <taxon>Actinomycetota</taxon>
        <taxon>Actinomycetes</taxon>
        <taxon>Mycobacteriales</taxon>
        <taxon>Mycobacteriaceae</taxon>
        <taxon>Mycolicibacterium</taxon>
    </lineage>
</organism>
<proteinExistence type="predicted"/>
<evidence type="ECO:0000313" key="2">
    <source>
        <dbReference type="Proteomes" id="UP000193964"/>
    </source>
</evidence>
<comment type="caution">
    <text evidence="1">The sequence shown here is derived from an EMBL/GenBank/DDBJ whole genome shotgun (WGS) entry which is preliminary data.</text>
</comment>
<dbReference type="AlphaFoldDB" id="A0A1X2FJB6"/>
<evidence type="ECO:0000313" key="1">
    <source>
        <dbReference type="EMBL" id="ORX18535.1"/>
    </source>
</evidence>
<sequence>MDEFVLALNQQTLDGLVRGADDPQLPLHMLPDDGNTEEILTRLPPPVWAWVSELADLHDTSLRQIVGDVVSMAAGKPRLVRKLNQPKVAKEALPLAI</sequence>